<evidence type="ECO:0000256" key="1">
    <source>
        <dbReference type="ARBA" id="ARBA00009059"/>
    </source>
</evidence>
<dbReference type="Gene3D" id="3.40.50.150">
    <property type="entry name" value="Vaccinia Virus protein VP39"/>
    <property type="match status" value="1"/>
</dbReference>
<protein>
    <recommendedName>
        <fullName evidence="6">Alpha N-terminal protein methyltransferase 1</fullName>
        <ecNumber evidence="5">2.1.1.244</ecNumber>
    </recommendedName>
    <alternativeName>
        <fullName evidence="7">X-Pro-Lys N-terminal protein methyltransferase 1</fullName>
    </alternativeName>
</protein>
<comment type="catalytic activity">
    <reaction evidence="10">
        <text>N-terminal L-alanyl-L-prolyl-L-lysyl-[protein] + 3 S-adenosyl-L-methionine = N-terminal N,N,N-trimethyl-L-alanyl-L-prolyl-L-lysyl-[protein] + 3 S-adenosyl-L-homocysteine + 3 H(+)</text>
        <dbReference type="Rhea" id="RHEA:54712"/>
        <dbReference type="Rhea" id="RHEA-COMP:13785"/>
        <dbReference type="Rhea" id="RHEA-COMP:13971"/>
        <dbReference type="ChEBI" id="CHEBI:15378"/>
        <dbReference type="ChEBI" id="CHEBI:57856"/>
        <dbReference type="ChEBI" id="CHEBI:59789"/>
        <dbReference type="ChEBI" id="CHEBI:138057"/>
        <dbReference type="ChEBI" id="CHEBI:138315"/>
        <dbReference type="EC" id="2.1.1.244"/>
    </reaction>
</comment>
<keyword evidence="12" id="KW-1185">Reference proteome</keyword>
<comment type="catalytic activity">
    <reaction evidence="8">
        <text>N-terminal L-seryl-L-prolyl-L-lysyl-[protein] + 3 S-adenosyl-L-methionine = N-terminal N,N,N-trimethyl-L-seryl-L-prolyl-L-lysyl-[protein] + 3 S-adenosyl-L-homocysteine + 3 H(+)</text>
        <dbReference type="Rhea" id="RHEA:54724"/>
        <dbReference type="Rhea" id="RHEA-COMP:13789"/>
        <dbReference type="Rhea" id="RHEA-COMP:13973"/>
        <dbReference type="ChEBI" id="CHEBI:15378"/>
        <dbReference type="ChEBI" id="CHEBI:57856"/>
        <dbReference type="ChEBI" id="CHEBI:59789"/>
        <dbReference type="ChEBI" id="CHEBI:138061"/>
        <dbReference type="ChEBI" id="CHEBI:138317"/>
        <dbReference type="EC" id="2.1.1.244"/>
    </reaction>
</comment>
<reference evidence="11" key="1">
    <citation type="journal article" date="2020" name="Nat. Commun.">
        <title>Large-scale genome sequencing of mycorrhizal fungi provides insights into the early evolution of symbiotic traits.</title>
        <authorList>
            <person name="Miyauchi S."/>
            <person name="Kiss E."/>
            <person name="Kuo A."/>
            <person name="Drula E."/>
            <person name="Kohler A."/>
            <person name="Sanchez-Garcia M."/>
            <person name="Morin E."/>
            <person name="Andreopoulos B."/>
            <person name="Barry K.W."/>
            <person name="Bonito G."/>
            <person name="Buee M."/>
            <person name="Carver A."/>
            <person name="Chen C."/>
            <person name="Cichocki N."/>
            <person name="Clum A."/>
            <person name="Culley D."/>
            <person name="Crous P.W."/>
            <person name="Fauchery L."/>
            <person name="Girlanda M."/>
            <person name="Hayes R.D."/>
            <person name="Keri Z."/>
            <person name="LaButti K."/>
            <person name="Lipzen A."/>
            <person name="Lombard V."/>
            <person name="Magnuson J."/>
            <person name="Maillard F."/>
            <person name="Murat C."/>
            <person name="Nolan M."/>
            <person name="Ohm R.A."/>
            <person name="Pangilinan J."/>
            <person name="Pereira M.F."/>
            <person name="Perotto S."/>
            <person name="Peter M."/>
            <person name="Pfister S."/>
            <person name="Riley R."/>
            <person name="Sitrit Y."/>
            <person name="Stielow J.B."/>
            <person name="Szollosi G."/>
            <person name="Zifcakova L."/>
            <person name="Stursova M."/>
            <person name="Spatafora J.W."/>
            <person name="Tedersoo L."/>
            <person name="Vaario L.M."/>
            <person name="Yamada A."/>
            <person name="Yan M."/>
            <person name="Wang P."/>
            <person name="Xu J."/>
            <person name="Bruns T."/>
            <person name="Baldrian P."/>
            <person name="Vilgalys R."/>
            <person name="Dunand C."/>
            <person name="Henrissat B."/>
            <person name="Grigoriev I.V."/>
            <person name="Hibbett D."/>
            <person name="Nagy L.G."/>
            <person name="Martin F.M."/>
        </authorList>
    </citation>
    <scope>NUCLEOTIDE SEQUENCE</scope>
    <source>
        <strain evidence="11">UP504</strain>
    </source>
</reference>
<evidence type="ECO:0000256" key="2">
    <source>
        <dbReference type="ARBA" id="ARBA00022603"/>
    </source>
</evidence>
<dbReference type="GO" id="GO:0005737">
    <property type="term" value="C:cytoplasm"/>
    <property type="evidence" value="ECO:0007669"/>
    <property type="project" value="TreeGrafter"/>
</dbReference>
<dbReference type="Proteomes" id="UP000886523">
    <property type="component" value="Unassembled WGS sequence"/>
</dbReference>
<dbReference type="SUPFAM" id="SSF53335">
    <property type="entry name" value="S-adenosyl-L-methionine-dependent methyltransferases"/>
    <property type="match status" value="1"/>
</dbReference>
<dbReference type="EC" id="2.1.1.244" evidence="5"/>
<evidence type="ECO:0000313" key="12">
    <source>
        <dbReference type="Proteomes" id="UP000886523"/>
    </source>
</evidence>
<dbReference type="PANTHER" id="PTHR12753">
    <property type="entry name" value="AD-003 - RELATED"/>
    <property type="match status" value="1"/>
</dbReference>
<dbReference type="PANTHER" id="PTHR12753:SF0">
    <property type="entry name" value="ALPHA N-TERMINAL PROTEIN METHYLTRANSFERASE 1"/>
    <property type="match status" value="1"/>
</dbReference>
<keyword evidence="2" id="KW-0489">Methyltransferase</keyword>
<dbReference type="AlphaFoldDB" id="A0A9P6E279"/>
<dbReference type="EMBL" id="MU128911">
    <property type="protein sequence ID" value="KAF9520568.1"/>
    <property type="molecule type" value="Genomic_DNA"/>
</dbReference>
<dbReference type="CDD" id="cd02440">
    <property type="entry name" value="AdoMet_MTases"/>
    <property type="match status" value="1"/>
</dbReference>
<comment type="catalytic activity">
    <reaction evidence="9">
        <text>N-terminal L-prolyl-L-prolyl-L-lysyl-[protein] + 2 S-adenosyl-L-methionine = N-terminal N,N-dimethyl-L-prolyl-L-prolyl-L-lysyl-[protein] + 2 S-adenosyl-L-homocysteine + 2 H(+)</text>
        <dbReference type="Rhea" id="RHEA:54736"/>
        <dbReference type="Rhea" id="RHEA-COMP:13787"/>
        <dbReference type="Rhea" id="RHEA-COMP:13974"/>
        <dbReference type="ChEBI" id="CHEBI:15378"/>
        <dbReference type="ChEBI" id="CHEBI:57856"/>
        <dbReference type="ChEBI" id="CHEBI:59789"/>
        <dbReference type="ChEBI" id="CHEBI:138059"/>
        <dbReference type="ChEBI" id="CHEBI:138318"/>
        <dbReference type="EC" id="2.1.1.244"/>
    </reaction>
</comment>
<evidence type="ECO:0000256" key="7">
    <source>
        <dbReference type="ARBA" id="ARBA00043129"/>
    </source>
</evidence>
<evidence type="ECO:0000313" key="11">
    <source>
        <dbReference type="EMBL" id="KAF9520568.1"/>
    </source>
</evidence>
<sequence length="256" mass="27915">MDLQSPIATARNFKFTDVRPVSFNWPCTILKMALGHDGDNEDQNVRAGLDYWEAIPASIDGVLGGFGNGPLPRVDALGSRQFLLGLMPSLCTVPSALRRLEPWPPLTRRVRALDVGAGIGRVTQTVLLPLVHDVVLLEPISKFIAEAQRLAPSWRGIADASKSVTFIQGTLQTYDPSTSYATIPATRVPGVTSASSIQVLGRVGYIPPEQQEELGFDVIWCQWCLGHLSDPDLVVFLRQCKASLRQEGKTALPICI</sequence>
<gene>
    <name evidence="11" type="ORF">BS47DRAFT_643564</name>
</gene>
<evidence type="ECO:0000256" key="6">
    <source>
        <dbReference type="ARBA" id="ARBA00039449"/>
    </source>
</evidence>
<dbReference type="Pfam" id="PF05891">
    <property type="entry name" value="Methyltransf_PK"/>
    <property type="match status" value="2"/>
</dbReference>
<dbReference type="InterPro" id="IPR008576">
    <property type="entry name" value="MeTrfase_NTM1"/>
</dbReference>
<evidence type="ECO:0000256" key="10">
    <source>
        <dbReference type="ARBA" id="ARBA00048167"/>
    </source>
</evidence>
<accession>A0A9P6E279</accession>
<dbReference type="GO" id="GO:0071885">
    <property type="term" value="F:N-terminal protein N-methyltransferase activity"/>
    <property type="evidence" value="ECO:0007669"/>
    <property type="project" value="UniProtKB-EC"/>
</dbReference>
<name>A0A9P6E279_9AGAM</name>
<evidence type="ECO:0000256" key="9">
    <source>
        <dbReference type="ARBA" id="ARBA00047885"/>
    </source>
</evidence>
<keyword evidence="4" id="KW-0949">S-adenosyl-L-methionine</keyword>
<proteinExistence type="inferred from homology"/>
<keyword evidence="3" id="KW-0808">Transferase</keyword>
<evidence type="ECO:0000256" key="4">
    <source>
        <dbReference type="ARBA" id="ARBA00022691"/>
    </source>
</evidence>
<evidence type="ECO:0000256" key="3">
    <source>
        <dbReference type="ARBA" id="ARBA00022679"/>
    </source>
</evidence>
<comment type="similarity">
    <text evidence="1">Belongs to the methyltransferase superfamily. NTM1 family.</text>
</comment>
<dbReference type="InterPro" id="IPR029063">
    <property type="entry name" value="SAM-dependent_MTases_sf"/>
</dbReference>
<organism evidence="11 12">
    <name type="scientific">Hydnum rufescens UP504</name>
    <dbReference type="NCBI Taxonomy" id="1448309"/>
    <lineage>
        <taxon>Eukaryota</taxon>
        <taxon>Fungi</taxon>
        <taxon>Dikarya</taxon>
        <taxon>Basidiomycota</taxon>
        <taxon>Agaricomycotina</taxon>
        <taxon>Agaricomycetes</taxon>
        <taxon>Cantharellales</taxon>
        <taxon>Hydnaceae</taxon>
        <taxon>Hydnum</taxon>
    </lineage>
</organism>
<dbReference type="OrthoDB" id="1298661at2759"/>
<evidence type="ECO:0000256" key="8">
    <source>
        <dbReference type="ARBA" id="ARBA00047306"/>
    </source>
</evidence>
<comment type="caution">
    <text evidence="11">The sequence shown here is derived from an EMBL/GenBank/DDBJ whole genome shotgun (WGS) entry which is preliminary data.</text>
</comment>
<evidence type="ECO:0000256" key="5">
    <source>
        <dbReference type="ARBA" id="ARBA00039112"/>
    </source>
</evidence>
<dbReference type="GO" id="GO:0032259">
    <property type="term" value="P:methylation"/>
    <property type="evidence" value="ECO:0007669"/>
    <property type="project" value="UniProtKB-KW"/>
</dbReference>